<dbReference type="GO" id="GO:0015629">
    <property type="term" value="C:actin cytoskeleton"/>
    <property type="evidence" value="ECO:0000318"/>
    <property type="project" value="GO_Central"/>
</dbReference>
<protein>
    <submittedName>
        <fullName evidence="4">Rho GTPase activating protein 36</fullName>
    </submittedName>
    <submittedName>
        <fullName evidence="6 7">Rho GTPase-activating protein 36 isoform X1</fullName>
    </submittedName>
</protein>
<dbReference type="AGR" id="Xenbase:XB-GENE-17329860"/>
<dbReference type="SUPFAM" id="SSF48350">
    <property type="entry name" value="GTPase activation domain, GAP"/>
    <property type="match status" value="1"/>
</dbReference>
<dbReference type="GeneID" id="100489807"/>
<dbReference type="Proteomes" id="UP000008143">
    <property type="component" value="Chromosome 8"/>
</dbReference>
<evidence type="ECO:0000313" key="5">
    <source>
        <dbReference type="Proteomes" id="UP000008143"/>
    </source>
</evidence>
<dbReference type="KEGG" id="xtr:100489807"/>
<reference evidence="4" key="1">
    <citation type="journal article" date="2010" name="Science">
        <title>The genome of the Western clawed frog Xenopus tropicalis.</title>
        <authorList>
            <person name="Hellsten U."/>
            <person name="Harland R.M."/>
            <person name="Gilchrist M.J."/>
            <person name="Hendrix D."/>
            <person name="Jurka J."/>
            <person name="Kapitonov V."/>
            <person name="Ovcharenko I."/>
            <person name="Putnam N.H."/>
            <person name="Shu S."/>
            <person name="Taher L."/>
            <person name="Blitz I.L."/>
            <person name="Blumberg B."/>
            <person name="Dichmann D.S."/>
            <person name="Dubchak I."/>
            <person name="Amaya E."/>
            <person name="Detter J.C."/>
            <person name="Fletcher R."/>
            <person name="Gerhard D.S."/>
            <person name="Goodstein D."/>
            <person name="Graves T."/>
            <person name="Grigoriev I.V."/>
            <person name="Grimwood J."/>
            <person name="Kawashima T."/>
            <person name="Lindquist E."/>
            <person name="Lucas S.M."/>
            <person name="Mead P.E."/>
            <person name="Mitros T."/>
            <person name="Ogino H."/>
            <person name="Ohta Y."/>
            <person name="Poliakov A.V."/>
            <person name="Pollet N."/>
            <person name="Robert J."/>
            <person name="Salamov A."/>
            <person name="Sater A.K."/>
            <person name="Schmutz J."/>
            <person name="Terry A."/>
            <person name="Vize P.D."/>
            <person name="Warren W.C."/>
            <person name="Wells D."/>
            <person name="Wills A."/>
            <person name="Wilson R.K."/>
            <person name="Zimmerman L.B."/>
            <person name="Zorn A.M."/>
            <person name="Grainger R."/>
            <person name="Grammer T."/>
            <person name="Khokha M.K."/>
            <person name="Richardson P.M."/>
            <person name="Rokhsar D.S."/>
        </authorList>
    </citation>
    <scope>NUCLEOTIDE SEQUENCE [LARGE SCALE GENOMIC DNA]</scope>
    <source>
        <strain evidence="4">Nigerian</strain>
    </source>
</reference>
<dbReference type="InterPro" id="IPR008936">
    <property type="entry name" value="Rho_GTPase_activation_prot"/>
</dbReference>
<dbReference type="InterPro" id="IPR037863">
    <property type="entry name" value="RHOGAP6/36"/>
</dbReference>
<organism evidence="4">
    <name type="scientific">Xenopus tropicalis</name>
    <name type="common">Western clawed frog</name>
    <name type="synonym">Silurana tropicalis</name>
    <dbReference type="NCBI Taxonomy" id="8364"/>
    <lineage>
        <taxon>Eukaryota</taxon>
        <taxon>Metazoa</taxon>
        <taxon>Chordata</taxon>
        <taxon>Craniata</taxon>
        <taxon>Vertebrata</taxon>
        <taxon>Euteleostomi</taxon>
        <taxon>Amphibia</taxon>
        <taxon>Batrachia</taxon>
        <taxon>Anura</taxon>
        <taxon>Pipoidea</taxon>
        <taxon>Pipidae</taxon>
        <taxon>Xenopodinae</taxon>
        <taxon>Xenopus</taxon>
        <taxon>Silurana</taxon>
    </lineage>
</organism>
<evidence type="ECO:0000313" key="4">
    <source>
        <dbReference type="Ensembl" id="ENSXETP00000118569"/>
    </source>
</evidence>
<dbReference type="Pfam" id="PF00620">
    <property type="entry name" value="RhoGAP"/>
    <property type="match status" value="1"/>
</dbReference>
<feature type="region of interest" description="Disordered" evidence="2">
    <location>
        <begin position="455"/>
        <end position="477"/>
    </location>
</feature>
<sequence>MLGPILQLPAVHLQSLSELERFRLREISLYQLHERGLCSDITPDQNKARKSVRRRLERRDAPPGVFGVPLSDVIAQDRIERQRVFAVRDRRACTEVESSVLSFLVHTQRAPPRGSSLELPLSPTFRDGVTRIRRRGALSVDSITELDNGDARLLEALQLSHSNELQDRRKEHNQKLSLNPVYKQVPRIVERCCSHLENYGLHTVGIFRIGSSKKRVEQLREEFAVSGDVLLGEDTCVHDVSALLKAFLRDLPDPVLPRELYSAFIHTAGRGERERLNALQLLVFALPMCNADTLLRILQLLHNVALHEHDTTSSTGEQVPGNKMSVTNLATVFGPNLLQGVKSPESEIQSFQDSSAQIRVTETLIQHYQELYMVPSHIHGDILMSLLHSDPEVIDFLLRRKFSVAQILDGAAQSSLDVQQLKKDLRCSLLPHRPLQTLMEMLSIGVKSDFLDSRLSRRRPSRSQEDLTVCPSEPPTKTIFPSRPRFLPLFSKATASPQSHSLDTPSPVLSPSKLQMVTEEITKTFGFGKTAV</sequence>
<name>A0A803KE89_XENTR</name>
<evidence type="ECO:0000259" key="3">
    <source>
        <dbReference type="PROSITE" id="PS50238"/>
    </source>
</evidence>
<gene>
    <name evidence="4 6 7 8" type="primary">arhgap36</name>
</gene>
<reference evidence="6 7" key="3">
    <citation type="submission" date="2025-04" db="UniProtKB">
        <authorList>
            <consortium name="RefSeq"/>
        </authorList>
    </citation>
    <scope>IDENTIFICATION</scope>
    <source>
        <strain evidence="6 7">Nigerian</strain>
        <tissue evidence="6 7">Liver and blood</tissue>
    </source>
</reference>
<dbReference type="Xenbase" id="XB-GENE-17329860">
    <property type="gene designation" value="arhgap36"/>
</dbReference>
<dbReference type="InterPro" id="IPR000198">
    <property type="entry name" value="RhoGAP_dom"/>
</dbReference>
<dbReference type="Reactome" id="R-XTR-8980692">
    <property type="pathway name" value="RHOA GTPase cycle"/>
</dbReference>
<proteinExistence type="predicted"/>
<dbReference type="Gene3D" id="1.10.555.10">
    <property type="entry name" value="Rho GTPase activation protein"/>
    <property type="match status" value="1"/>
</dbReference>
<keyword evidence="1" id="KW-0343">GTPase activation</keyword>
<evidence type="ECO:0000256" key="2">
    <source>
        <dbReference type="SAM" id="MobiDB-lite"/>
    </source>
</evidence>
<keyword evidence="5" id="KW-1185">Reference proteome</keyword>
<dbReference type="SMART" id="SM00324">
    <property type="entry name" value="RhoGAP"/>
    <property type="match status" value="1"/>
</dbReference>
<dbReference type="OrthoDB" id="10024839at2759"/>
<evidence type="ECO:0000313" key="8">
    <source>
        <dbReference type="Xenbase" id="XB-GENE-17329860"/>
    </source>
</evidence>
<dbReference type="PANTHER" id="PTHR12635">
    <property type="entry name" value="RHO-GTPASE-ACTIVATING PROTEIN 6 FAMILY MEMBER"/>
    <property type="match status" value="1"/>
</dbReference>
<accession>A0A803KE89</accession>
<dbReference type="GO" id="GO:0007165">
    <property type="term" value="P:signal transduction"/>
    <property type="evidence" value="ECO:0007669"/>
    <property type="project" value="InterPro"/>
</dbReference>
<dbReference type="Bgee" id="ENSXETG00000033372">
    <property type="expression patterns" value="Expressed in neurula embryo and 12 other cell types or tissues"/>
</dbReference>
<reference evidence="4" key="2">
    <citation type="submission" date="2021-03" db="UniProtKB">
        <authorList>
            <consortium name="Ensembl"/>
        </authorList>
    </citation>
    <scope>IDENTIFICATION</scope>
</reference>
<dbReference type="GO" id="GO:0007015">
    <property type="term" value="P:actin filament organization"/>
    <property type="evidence" value="ECO:0000318"/>
    <property type="project" value="GO_Central"/>
</dbReference>
<dbReference type="Reactome" id="R-XTR-9013423">
    <property type="pathway name" value="RAC3 GTPase cycle"/>
</dbReference>
<dbReference type="AlphaFoldDB" id="A0A803KE89"/>
<dbReference type="GeneTree" id="ENSGT00940000153904"/>
<dbReference type="Ensembl" id="ENSXETT00000115004">
    <property type="protein sequence ID" value="ENSXETP00000118569"/>
    <property type="gene ID" value="ENSXETG00000033372"/>
</dbReference>
<dbReference type="CTD" id="158763"/>
<feature type="domain" description="Rho-GAP" evidence="3">
    <location>
        <begin position="176"/>
        <end position="372"/>
    </location>
</feature>
<dbReference type="PROSITE" id="PS50238">
    <property type="entry name" value="RHOGAP"/>
    <property type="match status" value="1"/>
</dbReference>
<dbReference type="RefSeq" id="XP_031746498.1">
    <property type="nucleotide sequence ID" value="XM_031890638.1"/>
</dbReference>
<evidence type="ECO:0000313" key="7">
    <source>
        <dbReference type="RefSeq" id="XP_031746498.1"/>
    </source>
</evidence>
<dbReference type="PANTHER" id="PTHR12635:SF16">
    <property type="entry name" value="RHO GTPASE ACTIVATING PROTEIN 36"/>
    <property type="match status" value="1"/>
</dbReference>
<dbReference type="GO" id="GO:0005096">
    <property type="term" value="F:GTPase activator activity"/>
    <property type="evidence" value="ECO:0000318"/>
    <property type="project" value="GO_Central"/>
</dbReference>
<evidence type="ECO:0000256" key="1">
    <source>
        <dbReference type="ARBA" id="ARBA00022468"/>
    </source>
</evidence>
<dbReference type="RefSeq" id="XP_031746497.1">
    <property type="nucleotide sequence ID" value="XM_031890637.1"/>
</dbReference>
<dbReference type="Ensembl" id="ENSXETT00000062158">
    <property type="protein sequence ID" value="ENSXETP00000058580"/>
    <property type="gene ID" value="ENSXETG00000033372"/>
</dbReference>
<evidence type="ECO:0000313" key="6">
    <source>
        <dbReference type="RefSeq" id="XP_031746497.1"/>
    </source>
</evidence>
<dbReference type="OMA" id="QHAKSSW"/>